<dbReference type="EMBL" id="HE575324">
    <property type="protein sequence ID" value="CCC95202.1"/>
    <property type="molecule type" value="Genomic_DNA"/>
</dbReference>
<evidence type="ECO:0000313" key="3">
    <source>
        <dbReference type="EMBL" id="CCD13460.1"/>
    </source>
</evidence>
<dbReference type="OMA" id="FAIASWR"/>
<dbReference type="EMBL" id="CAEQ01001162">
    <property type="protein sequence ID" value="CCD13460.1"/>
    <property type="molecule type" value="Genomic_DNA"/>
</dbReference>
<dbReference type="AlphaFoldDB" id="F9W8C8"/>
<dbReference type="CDD" id="cd00590">
    <property type="entry name" value="RRM_SF"/>
    <property type="match status" value="1"/>
</dbReference>
<evidence type="ECO:0000313" key="2">
    <source>
        <dbReference type="EMBL" id="CCC95202.1"/>
    </source>
</evidence>
<accession>F9W8C8</accession>
<dbReference type="Proteomes" id="UP000000702">
    <property type="component" value="Unassembled WGS sequence"/>
</dbReference>
<keyword evidence="4" id="KW-1185">Reference proteome</keyword>
<sequence length="471" mass="52204">MPMLPEFIPLDKQKEMFVVSSWRDSPKTSTPIPALAANQPISPALLPAAQFEKEGEQQGKTQRPRKGKGRSRNQPSQRQPDVEDFFVNIIPPPGVTFANLKEELRLCSATPLHIYDIGLPYTLSCRKSAGGSGVSDAHNGIVAPRTDGNQTLGEGINPRLSVADVSPSQTPNTNASAAAGDCANDMASPVMPGISLPPSIPSEIMNKGYLISILFAESTESGKISEMLKKKWPEATVSVVPRNRSILNASLVLKGLPNLTKTELVIEELDKIMPHKPSYIRLHRGERGVFKSVIFIKYPNREIAEECKLRLERIYLGPRPLKVEFKKKEKSSVEKEEGVTLQQLVRDLRVSVEHEGFRYQRSDLNKDDLKTLKQLCNSYGLSFELDDHTLTVRRILPQSGRPSPALRPHLNGSPMRTLNATLPTPGTLEPMDFRGIRHWRELTTQRVTLGIVRPKEPGSVSPFASGRGRPI</sequence>
<proteinExistence type="predicted"/>
<gene>
    <name evidence="3" type="ORF">TCIL3000_0_42090</name>
    <name evidence="2" type="ORF">TCIL3000_11_6250</name>
</gene>
<dbReference type="InterPro" id="IPR035979">
    <property type="entry name" value="RBD_domain_sf"/>
</dbReference>
<organism evidence="3 4">
    <name type="scientific">Trypanosoma congolense (strain IL3000)</name>
    <dbReference type="NCBI Taxonomy" id="1068625"/>
    <lineage>
        <taxon>Eukaryota</taxon>
        <taxon>Discoba</taxon>
        <taxon>Euglenozoa</taxon>
        <taxon>Kinetoplastea</taxon>
        <taxon>Metakinetoplastina</taxon>
        <taxon>Trypanosomatida</taxon>
        <taxon>Trypanosomatidae</taxon>
        <taxon>Trypanosoma</taxon>
        <taxon>Nannomonas</taxon>
    </lineage>
</organism>
<evidence type="ECO:0000256" key="1">
    <source>
        <dbReference type="SAM" id="MobiDB-lite"/>
    </source>
</evidence>
<dbReference type="VEuPathDB" id="TriTrypDB:TcIL3000_0_42090"/>
<reference evidence="3 4" key="2">
    <citation type="journal article" date="2012" name="Proc. Natl. Acad. Sci. U.S.A.">
        <title>Antigenic diversity is generated by distinct evolutionary mechanisms in African trypanosome species.</title>
        <authorList>
            <person name="Jackson A.P."/>
            <person name="Berry A."/>
            <person name="Aslett M."/>
            <person name="Allison H.C."/>
            <person name="Burton P."/>
            <person name="Vavrova-Anderson J."/>
            <person name="Brown R."/>
            <person name="Browne H."/>
            <person name="Corton N."/>
            <person name="Hauser H."/>
            <person name="Gamble J."/>
            <person name="Gilderthorp R."/>
            <person name="Marcello L."/>
            <person name="McQuillan J."/>
            <person name="Otto T.D."/>
            <person name="Quail M.A."/>
            <person name="Sanders M.J."/>
            <person name="van Tonder A."/>
            <person name="Ginger M.L."/>
            <person name="Field M.C."/>
            <person name="Barry J.D."/>
            <person name="Hertz-Fowler C."/>
            <person name="Berriman M."/>
        </authorList>
    </citation>
    <scope>NUCLEOTIDE SEQUENCE [LARGE SCALE GENOMIC DNA]</scope>
    <source>
        <strain evidence="3 4">IL3000</strain>
    </source>
</reference>
<dbReference type="VEuPathDB" id="TriTrypDB:TcIL3000.11.6250"/>
<feature type="region of interest" description="Disordered" evidence="1">
    <location>
        <begin position="398"/>
        <end position="426"/>
    </location>
</feature>
<name>F9W8C8_TRYCI</name>
<evidence type="ECO:0000313" key="4">
    <source>
        <dbReference type="Proteomes" id="UP000000702"/>
    </source>
</evidence>
<reference evidence="4" key="1">
    <citation type="submission" date="2011-07" db="EMBL/GenBank/DDBJ databases">
        <title>Divergent evolution of antigenic variation in African trypanosomes.</title>
        <authorList>
            <person name="Jackson A.P."/>
            <person name="Berry A."/>
            <person name="Allison H.C."/>
            <person name="Burton P."/>
            <person name="Anderson J."/>
            <person name="Aslett M."/>
            <person name="Brown R."/>
            <person name="Corton N."/>
            <person name="Harris D."/>
            <person name="Hauser H."/>
            <person name="Gamble J."/>
            <person name="Gilderthorp R."/>
            <person name="McQuillan J."/>
            <person name="Quail M.A."/>
            <person name="Sanders M."/>
            <person name="Van Tonder A."/>
            <person name="Ginger M.L."/>
            <person name="Donelson J.E."/>
            <person name="Field M.C."/>
            <person name="Barry J.D."/>
            <person name="Berriman M."/>
            <person name="Hertz-Fowler C."/>
        </authorList>
    </citation>
    <scope>NUCLEOTIDE SEQUENCE [LARGE SCALE GENOMIC DNA]</scope>
    <source>
        <strain evidence="4">IL3000</strain>
    </source>
</reference>
<feature type="region of interest" description="Disordered" evidence="1">
    <location>
        <begin position="22"/>
        <end position="84"/>
    </location>
</feature>
<dbReference type="SUPFAM" id="SSF54928">
    <property type="entry name" value="RNA-binding domain, RBD"/>
    <property type="match status" value="1"/>
</dbReference>
<protein>
    <submittedName>
        <fullName evidence="2">Uncharacterized protein TCIL3000_11_6250</fullName>
    </submittedName>
</protein>
<feature type="compositionally biased region" description="Basic residues" evidence="1">
    <location>
        <begin position="62"/>
        <end position="71"/>
    </location>
</feature>
<dbReference type="GO" id="GO:0003676">
    <property type="term" value="F:nucleic acid binding"/>
    <property type="evidence" value="ECO:0007669"/>
    <property type="project" value="InterPro"/>
</dbReference>
<feature type="compositionally biased region" description="Polar residues" evidence="1">
    <location>
        <begin position="414"/>
        <end position="424"/>
    </location>
</feature>